<evidence type="ECO:0000313" key="1">
    <source>
        <dbReference type="EMBL" id="CAK5087108.1"/>
    </source>
</evidence>
<gene>
    <name evidence="1" type="ORF">MENTE1834_LOCUS34636</name>
</gene>
<dbReference type="EMBL" id="CAVMJV010000062">
    <property type="protein sequence ID" value="CAK5087108.1"/>
    <property type="molecule type" value="Genomic_DNA"/>
</dbReference>
<comment type="caution">
    <text evidence="1">The sequence shown here is derived from an EMBL/GenBank/DDBJ whole genome shotgun (WGS) entry which is preliminary data.</text>
</comment>
<protein>
    <submittedName>
        <fullName evidence="1">Uncharacterized protein</fullName>
    </submittedName>
</protein>
<proteinExistence type="predicted"/>
<dbReference type="Proteomes" id="UP001497535">
    <property type="component" value="Unassembled WGS sequence"/>
</dbReference>
<name>A0ACB1A7A2_MELEN</name>
<keyword evidence="2" id="KW-1185">Reference proteome</keyword>
<organism evidence="1 2">
    <name type="scientific">Meloidogyne enterolobii</name>
    <name type="common">Root-knot nematode worm</name>
    <name type="synonym">Meloidogyne mayaguensis</name>
    <dbReference type="NCBI Taxonomy" id="390850"/>
    <lineage>
        <taxon>Eukaryota</taxon>
        <taxon>Metazoa</taxon>
        <taxon>Ecdysozoa</taxon>
        <taxon>Nematoda</taxon>
        <taxon>Chromadorea</taxon>
        <taxon>Rhabditida</taxon>
        <taxon>Tylenchina</taxon>
        <taxon>Tylenchomorpha</taxon>
        <taxon>Tylenchoidea</taxon>
        <taxon>Meloidogynidae</taxon>
        <taxon>Meloidogyninae</taxon>
        <taxon>Meloidogyne</taxon>
    </lineage>
</organism>
<evidence type="ECO:0000313" key="2">
    <source>
        <dbReference type="Proteomes" id="UP001497535"/>
    </source>
</evidence>
<accession>A0ACB1A7A2</accession>
<reference evidence="1" key="1">
    <citation type="submission" date="2023-11" db="EMBL/GenBank/DDBJ databases">
        <authorList>
            <person name="Poullet M."/>
        </authorList>
    </citation>
    <scope>NUCLEOTIDE SEQUENCE</scope>
    <source>
        <strain evidence="1">E1834</strain>
    </source>
</reference>
<sequence length="181" mass="21205">MIGENSNVELKKLKENWSNYCYIDKQNVEFERPEEWALQYKNEIGLQEDGFRLAYLGEGNDDFLLAINDKESGLTTKQKEEIFKEILSDFNLQNVTFLEAHKMLGLSNSTTKTTSEIAETSSSQKQEETYKRIKFEILKVFNFRKKSTKIFNFRPCLRISNIFGLGTSFILLEPEKDFWPN</sequence>